<dbReference type="AlphaFoldDB" id="A0A1M5STB2"/>
<dbReference type="EMBL" id="FQXU01000003">
    <property type="protein sequence ID" value="SHH41687.1"/>
    <property type="molecule type" value="Genomic_DNA"/>
</dbReference>
<dbReference type="Pfam" id="PF12669">
    <property type="entry name" value="FeoB_associated"/>
    <property type="match status" value="1"/>
</dbReference>
<dbReference type="RefSeq" id="WP_238904267.1">
    <property type="nucleotide sequence ID" value="NZ_FQXU01000003.1"/>
</dbReference>
<accession>A0A1M5STB2</accession>
<gene>
    <name evidence="1" type="ORF">SAMN02745941_00006</name>
</gene>
<dbReference type="Proteomes" id="UP000184241">
    <property type="component" value="Unassembled WGS sequence"/>
</dbReference>
<reference evidence="1 2" key="1">
    <citation type="submission" date="2016-11" db="EMBL/GenBank/DDBJ databases">
        <authorList>
            <person name="Jaros S."/>
            <person name="Januszkiewicz K."/>
            <person name="Wedrychowicz H."/>
        </authorList>
    </citation>
    <scope>NUCLEOTIDE SEQUENCE [LARGE SCALE GENOMIC DNA]</scope>
    <source>
        <strain evidence="1 2">DSM 6191</strain>
    </source>
</reference>
<evidence type="ECO:0000313" key="1">
    <source>
        <dbReference type="EMBL" id="SHH41687.1"/>
    </source>
</evidence>
<protein>
    <submittedName>
        <fullName evidence="1">Virus attachment protein p12 family protein</fullName>
    </submittedName>
</protein>
<name>A0A1M5STB2_9CLOT</name>
<proteinExistence type="predicted"/>
<organism evidence="1 2">
    <name type="scientific">Clostridium intestinale DSM 6191</name>
    <dbReference type="NCBI Taxonomy" id="1121320"/>
    <lineage>
        <taxon>Bacteria</taxon>
        <taxon>Bacillati</taxon>
        <taxon>Bacillota</taxon>
        <taxon>Clostridia</taxon>
        <taxon>Eubacteriales</taxon>
        <taxon>Clostridiaceae</taxon>
        <taxon>Clostridium</taxon>
    </lineage>
</organism>
<sequence>MIEILITIVLVILSGYIIYRNIKKSSKGECNCSDCDTHCPKYDDKIKIKK</sequence>
<evidence type="ECO:0000313" key="2">
    <source>
        <dbReference type="Proteomes" id="UP000184241"/>
    </source>
</evidence>